<comment type="caution">
    <text evidence="1">The sequence shown here is derived from an EMBL/GenBank/DDBJ whole genome shotgun (WGS) entry which is preliminary data.</text>
</comment>
<name>A0ACC0QN45_9HYPO</name>
<organism evidence="1 2">
    <name type="scientific">Fusarium keratoplasticum</name>
    <dbReference type="NCBI Taxonomy" id="1328300"/>
    <lineage>
        <taxon>Eukaryota</taxon>
        <taxon>Fungi</taxon>
        <taxon>Dikarya</taxon>
        <taxon>Ascomycota</taxon>
        <taxon>Pezizomycotina</taxon>
        <taxon>Sordariomycetes</taxon>
        <taxon>Hypocreomycetidae</taxon>
        <taxon>Hypocreales</taxon>
        <taxon>Nectriaceae</taxon>
        <taxon>Fusarium</taxon>
        <taxon>Fusarium solani species complex</taxon>
    </lineage>
</organism>
<reference evidence="1" key="1">
    <citation type="submission" date="2022-06" db="EMBL/GenBank/DDBJ databases">
        <title>Fusarium solani species complex genomes reveal bases of compartmentalisation and animal pathogenesis.</title>
        <authorList>
            <person name="Tsai I.J."/>
        </authorList>
    </citation>
    <scope>NUCLEOTIDE SEQUENCE</scope>
    <source>
        <strain evidence="1">Fu6.1</strain>
    </source>
</reference>
<dbReference type="Proteomes" id="UP001065298">
    <property type="component" value="Chromosome 9"/>
</dbReference>
<gene>
    <name evidence="1" type="ORF">NCS57_01181000</name>
</gene>
<evidence type="ECO:0000313" key="1">
    <source>
        <dbReference type="EMBL" id="KAI8658006.1"/>
    </source>
</evidence>
<proteinExistence type="predicted"/>
<accession>A0ACC0QN45</accession>
<dbReference type="EMBL" id="CM046511">
    <property type="protein sequence ID" value="KAI8658006.1"/>
    <property type="molecule type" value="Genomic_DNA"/>
</dbReference>
<protein>
    <submittedName>
        <fullName evidence="1">Uncharacterized protein</fullName>
    </submittedName>
</protein>
<keyword evidence="2" id="KW-1185">Reference proteome</keyword>
<sequence>MLILAVLAIFTAHLGLALGGTVVTIDAGKRFQTLKQRRTLGVSQAFGAASKFKALDPTPRQKGLGLLFNTTTGAGLSIIRNGIGSSKWSWDCIANTSPGSPDKPLDYHWDGVDSGQVWLSQEAMTYEVDTIYANAWSAPAYMKSAEHYGRLCGTRGVTCASGDWQLRYAQLITQYLTYYKEIGIPITHVGFLNEGDGSDFMLSAAEQAADVIPILHKTLESKGFSSVKITCCDNIGWKSQTVYTQKLAELGADKYLSVITSHAYSSDPKQPMNTTLPTWMTEGSDLRNAFGTAWYSTGALNEGFTWAVKIAEGIVNADLSAYVYWEGLEVNNAKSASHLIESDGSKVTPSSALWALAHWSHYIRPGAQRLYTSDNAQDTIIGAFENVDESIVFGAHQCRQRFPGC</sequence>
<evidence type="ECO:0000313" key="2">
    <source>
        <dbReference type="Proteomes" id="UP001065298"/>
    </source>
</evidence>